<keyword evidence="1" id="KW-0489">Methyltransferase</keyword>
<dbReference type="Proteomes" id="UP001501326">
    <property type="component" value="Unassembled WGS sequence"/>
</dbReference>
<keyword evidence="7" id="KW-1185">Reference proteome</keyword>
<evidence type="ECO:0000256" key="1">
    <source>
        <dbReference type="ARBA" id="ARBA00022603"/>
    </source>
</evidence>
<dbReference type="PANTHER" id="PTHR43464">
    <property type="entry name" value="METHYLTRANSFERASE"/>
    <property type="match status" value="1"/>
</dbReference>
<name>A0ABP6GWJ6_9MICO</name>
<keyword evidence="2" id="KW-0808">Transferase</keyword>
<evidence type="ECO:0000256" key="4">
    <source>
        <dbReference type="ARBA" id="ARBA00022833"/>
    </source>
</evidence>
<organism evidence="6 7">
    <name type="scientific">Pedococcus aerophilus</name>
    <dbReference type="NCBI Taxonomy" id="436356"/>
    <lineage>
        <taxon>Bacteria</taxon>
        <taxon>Bacillati</taxon>
        <taxon>Actinomycetota</taxon>
        <taxon>Actinomycetes</taxon>
        <taxon>Micrococcales</taxon>
        <taxon>Intrasporangiaceae</taxon>
        <taxon>Pedococcus</taxon>
    </lineage>
</organism>
<dbReference type="InterPro" id="IPR008715">
    <property type="entry name" value="SAM-MeTfrase_NodS-like"/>
</dbReference>
<dbReference type="SUPFAM" id="SSF102588">
    <property type="entry name" value="LmbE-like"/>
    <property type="match status" value="1"/>
</dbReference>
<sequence>MAGADPRLAAHHVTGSDAPAGFDPHAPGTPEAHWTRVLDDVARPVTAPDLLPSGSDLVVLAAHPDDESLAAGGLLAEAAALGRRAILVVATSGEGSHPRSATHTPAQLAAVREREVTAALRAVHPGALLVLLRLPDGGLAGQRAALAESLAGVVGPRTVLAAPWRRDGHTDHDTAGAVAAEVATAVGATLLEYPVWLWHWGSGSDLAGEVVVRLPLGVEALTRRAAAQAAHVSQVHALSPQAGDEVLLPAHVLERFTRPHEVFIASLTERSATRHSDAAFDDMFDGSDDPWRFESSWYEQRKRAVTLAALPREHLGAVLEVGCSTGVLTSALAQRATTVVGTDVSARAVDRARARLAGNDAVTIRQLRSPQQWPEGSFDLVVLSEVGYFWQPDELDRALALSVGSLTEDGLLLLCHWRHPVDGWPLDGDMVHEAAVGLPGLRVVVSHVETDFRLDVLAAGAWQTPATREGLA</sequence>
<gene>
    <name evidence="6" type="ORF">GCM10009867_01530</name>
</gene>
<evidence type="ECO:0008006" key="8">
    <source>
        <dbReference type="Google" id="ProtNLM"/>
    </source>
</evidence>
<evidence type="ECO:0000256" key="2">
    <source>
        <dbReference type="ARBA" id="ARBA00022679"/>
    </source>
</evidence>
<comment type="caution">
    <text evidence="6">The sequence shown here is derived from an EMBL/GenBank/DDBJ whole genome shotgun (WGS) entry which is preliminary data.</text>
</comment>
<dbReference type="PANTHER" id="PTHR43464:SF19">
    <property type="entry name" value="UBIQUINONE BIOSYNTHESIS O-METHYLTRANSFERASE, MITOCHONDRIAL"/>
    <property type="match status" value="1"/>
</dbReference>
<dbReference type="Pfam" id="PF05401">
    <property type="entry name" value="NodS"/>
    <property type="match status" value="1"/>
</dbReference>
<keyword evidence="4" id="KW-0862">Zinc</keyword>
<dbReference type="SUPFAM" id="SSF53335">
    <property type="entry name" value="S-adenosyl-L-methionine-dependent methyltransferases"/>
    <property type="match status" value="1"/>
</dbReference>
<dbReference type="EMBL" id="BAAARN010000001">
    <property type="protein sequence ID" value="GAA2730341.1"/>
    <property type="molecule type" value="Genomic_DNA"/>
</dbReference>
<dbReference type="Pfam" id="PF02585">
    <property type="entry name" value="PIG-L"/>
    <property type="match status" value="1"/>
</dbReference>
<proteinExistence type="predicted"/>
<dbReference type="CDD" id="cd02440">
    <property type="entry name" value="AdoMet_MTases"/>
    <property type="match status" value="1"/>
</dbReference>
<accession>A0ABP6GWJ6</accession>
<reference evidence="7" key="1">
    <citation type="journal article" date="2019" name="Int. J. Syst. Evol. Microbiol.">
        <title>The Global Catalogue of Microorganisms (GCM) 10K type strain sequencing project: providing services to taxonomists for standard genome sequencing and annotation.</title>
        <authorList>
            <consortium name="The Broad Institute Genomics Platform"/>
            <consortium name="The Broad Institute Genome Sequencing Center for Infectious Disease"/>
            <person name="Wu L."/>
            <person name="Ma J."/>
        </authorList>
    </citation>
    <scope>NUCLEOTIDE SEQUENCE [LARGE SCALE GENOMIC DNA]</scope>
    <source>
        <strain evidence="7">JCM 16378</strain>
    </source>
</reference>
<dbReference type="Gene3D" id="3.40.50.10320">
    <property type="entry name" value="LmbE-like"/>
    <property type="match status" value="1"/>
</dbReference>
<evidence type="ECO:0000313" key="7">
    <source>
        <dbReference type="Proteomes" id="UP001501326"/>
    </source>
</evidence>
<feature type="region of interest" description="Disordered" evidence="5">
    <location>
        <begin position="1"/>
        <end position="31"/>
    </location>
</feature>
<protein>
    <recommendedName>
        <fullName evidence="8">Methyltransferase domain-containing protein</fullName>
    </recommendedName>
</protein>
<evidence type="ECO:0000256" key="5">
    <source>
        <dbReference type="SAM" id="MobiDB-lite"/>
    </source>
</evidence>
<dbReference type="Gene3D" id="3.40.50.150">
    <property type="entry name" value="Vaccinia Virus protein VP39"/>
    <property type="match status" value="1"/>
</dbReference>
<dbReference type="InterPro" id="IPR003737">
    <property type="entry name" value="GlcNAc_PI_deacetylase-related"/>
</dbReference>
<dbReference type="InterPro" id="IPR024078">
    <property type="entry name" value="LmbE-like_dom_sf"/>
</dbReference>
<dbReference type="RefSeq" id="WP_344189293.1">
    <property type="nucleotide sequence ID" value="NZ_BAAARN010000001.1"/>
</dbReference>
<dbReference type="InterPro" id="IPR029063">
    <property type="entry name" value="SAM-dependent_MTases_sf"/>
</dbReference>
<evidence type="ECO:0000313" key="6">
    <source>
        <dbReference type="EMBL" id="GAA2730341.1"/>
    </source>
</evidence>
<keyword evidence="3" id="KW-0949">S-adenosyl-L-methionine</keyword>
<evidence type="ECO:0000256" key="3">
    <source>
        <dbReference type="ARBA" id="ARBA00022691"/>
    </source>
</evidence>